<sequence length="238" mass="26234">MEEINLIAQYDAKSPIAEAYKAIRTNLQFASVGTAARVITFTSATPAEGKSTTISNVALTMAQDGKKTLLIDADMRKPVQHRIFGIPNQGLSNCIAMDVSWEETVQHDVVPHLDVLTSGPVPPNPSELLGSERMQKIISQVRTQYDYVLIDMPPVLAVTDAVVMASRADGVVFVVKSGSISPEEANMAKTKLEQGGAHILGVVLNEVPRRQHGSYGYEYYYYYDEEHVKHRNSKKVNN</sequence>
<dbReference type="PATRIC" id="fig|1122219.3.peg.1185"/>
<keyword evidence="7" id="KW-0829">Tyrosine-protein kinase</keyword>
<evidence type="ECO:0000256" key="1">
    <source>
        <dbReference type="ARBA" id="ARBA00007316"/>
    </source>
</evidence>
<dbReference type="AlphaFoldDB" id="A0A0J6WZI1"/>
<keyword evidence="5" id="KW-0418">Kinase</keyword>
<dbReference type="SUPFAM" id="SSF52540">
    <property type="entry name" value="P-loop containing nucleoside triphosphate hydrolases"/>
    <property type="match status" value="1"/>
</dbReference>
<evidence type="ECO:0000313" key="10">
    <source>
        <dbReference type="EMBL" id="KMO87663.1"/>
    </source>
</evidence>
<dbReference type="FunFam" id="3.40.50.300:FF:000527">
    <property type="entry name" value="Tyrosine-protein kinase etk"/>
    <property type="match status" value="1"/>
</dbReference>
<dbReference type="InParanoid" id="A0A0J6WZI1"/>
<dbReference type="Gene3D" id="3.40.50.300">
    <property type="entry name" value="P-loop containing nucleotide triphosphate hydrolases"/>
    <property type="match status" value="1"/>
</dbReference>
<dbReference type="PANTHER" id="PTHR32309">
    <property type="entry name" value="TYROSINE-PROTEIN KINASE"/>
    <property type="match status" value="1"/>
</dbReference>
<dbReference type="PANTHER" id="PTHR32309:SF13">
    <property type="entry name" value="FERRIC ENTEROBACTIN TRANSPORT PROTEIN FEPE"/>
    <property type="match status" value="1"/>
</dbReference>
<dbReference type="EMBL" id="LEKT01000003">
    <property type="protein sequence ID" value="KMO87663.1"/>
    <property type="molecule type" value="Genomic_DNA"/>
</dbReference>
<dbReference type="GO" id="GO:0042802">
    <property type="term" value="F:identical protein binding"/>
    <property type="evidence" value="ECO:0007669"/>
    <property type="project" value="UniProtKB-ARBA"/>
</dbReference>
<organism evidence="10 11">
    <name type="scientific">Megasphaera cerevisiae DSM 20462</name>
    <dbReference type="NCBI Taxonomy" id="1122219"/>
    <lineage>
        <taxon>Bacteria</taxon>
        <taxon>Bacillati</taxon>
        <taxon>Bacillota</taxon>
        <taxon>Negativicutes</taxon>
        <taxon>Veillonellales</taxon>
        <taxon>Veillonellaceae</taxon>
        <taxon>Megasphaera</taxon>
    </lineage>
</organism>
<keyword evidence="4" id="KW-0547">Nucleotide-binding</keyword>
<dbReference type="InterPro" id="IPR025669">
    <property type="entry name" value="AAA_dom"/>
</dbReference>
<evidence type="ECO:0000256" key="4">
    <source>
        <dbReference type="ARBA" id="ARBA00022741"/>
    </source>
</evidence>
<dbReference type="GO" id="GO:0005886">
    <property type="term" value="C:plasma membrane"/>
    <property type="evidence" value="ECO:0007669"/>
    <property type="project" value="UniProtKB-ARBA"/>
</dbReference>
<dbReference type="Proteomes" id="UP000036503">
    <property type="component" value="Unassembled WGS sequence"/>
</dbReference>
<evidence type="ECO:0000256" key="6">
    <source>
        <dbReference type="ARBA" id="ARBA00022840"/>
    </source>
</evidence>
<evidence type="ECO:0000256" key="8">
    <source>
        <dbReference type="ARBA" id="ARBA00051245"/>
    </source>
</evidence>
<dbReference type="GO" id="GO:0004715">
    <property type="term" value="F:non-membrane spanning protein tyrosine kinase activity"/>
    <property type="evidence" value="ECO:0007669"/>
    <property type="project" value="UniProtKB-EC"/>
</dbReference>
<reference evidence="10 11" key="1">
    <citation type="submission" date="2015-06" db="EMBL/GenBank/DDBJ databases">
        <title>Draft genome sequence of beer spoilage bacterium Megasphaera cerevisiae type strain 20462.</title>
        <authorList>
            <person name="Kutumbaka K."/>
            <person name="Pasmowitz J."/>
            <person name="Mategko J."/>
            <person name="Reyes D."/>
            <person name="Friedrich A."/>
            <person name="Han S."/>
            <person name="Martens-Habbena W."/>
            <person name="Neal-McKinney J."/>
            <person name="Janagama H.K."/>
            <person name="Nadala C."/>
            <person name="Samadpour M."/>
        </authorList>
    </citation>
    <scope>NUCLEOTIDE SEQUENCE [LARGE SCALE GENOMIC DNA]</scope>
    <source>
        <strain evidence="10 11">DSM 20462</strain>
    </source>
</reference>
<dbReference type="InterPro" id="IPR050445">
    <property type="entry name" value="Bact_polysacc_biosynth/exp"/>
</dbReference>
<dbReference type="OrthoDB" id="9794577at2"/>
<evidence type="ECO:0000259" key="9">
    <source>
        <dbReference type="Pfam" id="PF13614"/>
    </source>
</evidence>
<protein>
    <recommendedName>
        <fullName evidence="2">non-specific protein-tyrosine kinase</fullName>
        <ecNumber evidence="2">2.7.10.2</ecNumber>
    </recommendedName>
</protein>
<dbReference type="FunCoup" id="A0A0J6WZI1">
    <property type="interactions" value="29"/>
</dbReference>
<dbReference type="InterPro" id="IPR005702">
    <property type="entry name" value="Wzc-like_C"/>
</dbReference>
<evidence type="ECO:0000256" key="5">
    <source>
        <dbReference type="ARBA" id="ARBA00022777"/>
    </source>
</evidence>
<dbReference type="STRING" id="39029.BSR42_00830"/>
<dbReference type="CDD" id="cd05387">
    <property type="entry name" value="BY-kinase"/>
    <property type="match status" value="1"/>
</dbReference>
<comment type="caution">
    <text evidence="10">The sequence shown here is derived from an EMBL/GenBank/DDBJ whole genome shotgun (WGS) entry which is preliminary data.</text>
</comment>
<dbReference type="InterPro" id="IPR027417">
    <property type="entry name" value="P-loop_NTPase"/>
</dbReference>
<evidence type="ECO:0000256" key="2">
    <source>
        <dbReference type="ARBA" id="ARBA00011903"/>
    </source>
</evidence>
<dbReference type="GO" id="GO:0005524">
    <property type="term" value="F:ATP binding"/>
    <property type="evidence" value="ECO:0007669"/>
    <property type="project" value="UniProtKB-KW"/>
</dbReference>
<proteinExistence type="inferred from homology"/>
<evidence type="ECO:0000313" key="11">
    <source>
        <dbReference type="Proteomes" id="UP000036503"/>
    </source>
</evidence>
<gene>
    <name evidence="10" type="ORF">AB840_01865</name>
</gene>
<dbReference type="RefSeq" id="WP_048513118.1">
    <property type="nucleotide sequence ID" value="NZ_FUXD01000034.1"/>
</dbReference>
<keyword evidence="6" id="KW-0067">ATP-binding</keyword>
<dbReference type="Pfam" id="PF13614">
    <property type="entry name" value="AAA_31"/>
    <property type="match status" value="1"/>
</dbReference>
<keyword evidence="3" id="KW-0808">Transferase</keyword>
<feature type="domain" description="AAA" evidence="9">
    <location>
        <begin position="37"/>
        <end position="178"/>
    </location>
</feature>
<dbReference type="NCBIfam" id="TIGR01007">
    <property type="entry name" value="eps_fam"/>
    <property type="match status" value="1"/>
</dbReference>
<dbReference type="EC" id="2.7.10.2" evidence="2"/>
<keyword evidence="11" id="KW-1185">Reference proteome</keyword>
<comment type="catalytic activity">
    <reaction evidence="8">
        <text>L-tyrosyl-[protein] + ATP = O-phospho-L-tyrosyl-[protein] + ADP + H(+)</text>
        <dbReference type="Rhea" id="RHEA:10596"/>
        <dbReference type="Rhea" id="RHEA-COMP:10136"/>
        <dbReference type="Rhea" id="RHEA-COMP:20101"/>
        <dbReference type="ChEBI" id="CHEBI:15378"/>
        <dbReference type="ChEBI" id="CHEBI:30616"/>
        <dbReference type="ChEBI" id="CHEBI:46858"/>
        <dbReference type="ChEBI" id="CHEBI:61978"/>
        <dbReference type="ChEBI" id="CHEBI:456216"/>
        <dbReference type="EC" id="2.7.10.2"/>
    </reaction>
</comment>
<name>A0A0J6WZI1_9FIRM</name>
<comment type="similarity">
    <text evidence="1">Belongs to the CpsD/CapB family.</text>
</comment>
<accession>A0A0J6WZI1</accession>
<evidence type="ECO:0000256" key="3">
    <source>
        <dbReference type="ARBA" id="ARBA00022679"/>
    </source>
</evidence>
<evidence type="ECO:0000256" key="7">
    <source>
        <dbReference type="ARBA" id="ARBA00023137"/>
    </source>
</evidence>